<evidence type="ECO:0000259" key="7">
    <source>
        <dbReference type="Pfam" id="PF13091"/>
    </source>
</evidence>
<dbReference type="Pfam" id="PF13091">
    <property type="entry name" value="PLDc_2"/>
    <property type="match status" value="1"/>
</dbReference>
<reference evidence="8 9" key="1">
    <citation type="submission" date="2018-04" db="EMBL/GenBank/DDBJ databases">
        <title>Active sludge and wastewater microbial communities from Klosterneuburg, Austria.</title>
        <authorList>
            <person name="Wagner M."/>
        </authorList>
    </citation>
    <scope>NUCLEOTIDE SEQUENCE [LARGE SCALE GENOMIC DNA]</scope>
    <source>
        <strain evidence="8 9">Nl12</strain>
    </source>
</reference>
<dbReference type="Gene3D" id="3.30.870.10">
    <property type="entry name" value="Endonuclease Chain A"/>
    <property type="match status" value="1"/>
</dbReference>
<dbReference type="AlphaFoldDB" id="A0A2T5I7D7"/>
<comment type="similarity">
    <text evidence="2">Belongs to the phospholipase D family.</text>
</comment>
<keyword evidence="4" id="KW-0378">Hydrolase</keyword>
<dbReference type="RefSeq" id="WP_258192374.1">
    <property type="nucleotide sequence ID" value="NZ_QAOK01000023.1"/>
</dbReference>
<sequence>MKVIADREQTEKIPTSLIARMASQGVLVFMDSNHSSAHNKVMLIDAGSAQATLITGSFNFTHAAQHKNAENVLVMRGNSALVDLYLENWRDHFSHARPYR</sequence>
<proteinExistence type="inferred from homology"/>
<dbReference type="EMBL" id="QAOK01000023">
    <property type="protein sequence ID" value="PTQ79737.1"/>
    <property type="molecule type" value="Genomic_DNA"/>
</dbReference>
<evidence type="ECO:0000256" key="2">
    <source>
        <dbReference type="ARBA" id="ARBA00008664"/>
    </source>
</evidence>
<keyword evidence="5" id="KW-0442">Lipid degradation</keyword>
<dbReference type="GO" id="GO:0016891">
    <property type="term" value="F:RNA endonuclease activity producing 5'-phosphomonoesters, hydrolytic mechanism"/>
    <property type="evidence" value="ECO:0007669"/>
    <property type="project" value="TreeGrafter"/>
</dbReference>
<dbReference type="SUPFAM" id="SSF56024">
    <property type="entry name" value="Phospholipase D/nuclease"/>
    <property type="match status" value="1"/>
</dbReference>
<evidence type="ECO:0000313" key="8">
    <source>
        <dbReference type="EMBL" id="PTQ79737.1"/>
    </source>
</evidence>
<dbReference type="InterPro" id="IPR025202">
    <property type="entry name" value="PLD-like_dom"/>
</dbReference>
<dbReference type="GO" id="GO:0004630">
    <property type="term" value="F:phospholipase D activity"/>
    <property type="evidence" value="ECO:0007669"/>
    <property type="project" value="UniProtKB-EC"/>
</dbReference>
<dbReference type="EC" id="3.1.4.4" evidence="3"/>
<dbReference type="PANTHER" id="PTHR43856">
    <property type="entry name" value="CARDIOLIPIN HYDROLASE"/>
    <property type="match status" value="1"/>
</dbReference>
<dbReference type="InterPro" id="IPR051406">
    <property type="entry name" value="PLD_domain"/>
</dbReference>
<accession>A0A2T5I7D7</accession>
<evidence type="ECO:0000256" key="1">
    <source>
        <dbReference type="ARBA" id="ARBA00000798"/>
    </source>
</evidence>
<feature type="domain" description="Phospholipase D-like" evidence="7">
    <location>
        <begin position="6"/>
        <end position="81"/>
    </location>
</feature>
<evidence type="ECO:0000256" key="3">
    <source>
        <dbReference type="ARBA" id="ARBA00012027"/>
    </source>
</evidence>
<comment type="caution">
    <text evidence="8">The sequence shown here is derived from an EMBL/GenBank/DDBJ whole genome shotgun (WGS) entry which is preliminary data.</text>
</comment>
<protein>
    <recommendedName>
        <fullName evidence="3">phospholipase D</fullName>
        <ecNumber evidence="3">3.1.4.4</ecNumber>
    </recommendedName>
</protein>
<dbReference type="GO" id="GO:0016042">
    <property type="term" value="P:lipid catabolic process"/>
    <property type="evidence" value="ECO:0007669"/>
    <property type="project" value="UniProtKB-KW"/>
</dbReference>
<dbReference type="PANTHER" id="PTHR43856:SF1">
    <property type="entry name" value="MITOCHONDRIAL CARDIOLIPIN HYDROLASE"/>
    <property type="match status" value="1"/>
</dbReference>
<evidence type="ECO:0000313" key="9">
    <source>
        <dbReference type="Proteomes" id="UP000244152"/>
    </source>
</evidence>
<dbReference type="Proteomes" id="UP000244152">
    <property type="component" value="Unassembled WGS sequence"/>
</dbReference>
<evidence type="ECO:0000256" key="4">
    <source>
        <dbReference type="ARBA" id="ARBA00022801"/>
    </source>
</evidence>
<keyword evidence="6" id="KW-0443">Lipid metabolism</keyword>
<evidence type="ECO:0000256" key="5">
    <source>
        <dbReference type="ARBA" id="ARBA00022963"/>
    </source>
</evidence>
<gene>
    <name evidence="8" type="ORF">C8R21_12320</name>
</gene>
<comment type="catalytic activity">
    <reaction evidence="1">
        <text>a 1,2-diacyl-sn-glycero-3-phosphocholine + H2O = a 1,2-diacyl-sn-glycero-3-phosphate + choline + H(+)</text>
        <dbReference type="Rhea" id="RHEA:14445"/>
        <dbReference type="ChEBI" id="CHEBI:15354"/>
        <dbReference type="ChEBI" id="CHEBI:15377"/>
        <dbReference type="ChEBI" id="CHEBI:15378"/>
        <dbReference type="ChEBI" id="CHEBI:57643"/>
        <dbReference type="ChEBI" id="CHEBI:58608"/>
        <dbReference type="EC" id="3.1.4.4"/>
    </reaction>
</comment>
<organism evidence="8 9">
    <name type="scientific">Nitrosospira multiformis</name>
    <dbReference type="NCBI Taxonomy" id="1231"/>
    <lineage>
        <taxon>Bacteria</taxon>
        <taxon>Pseudomonadati</taxon>
        <taxon>Pseudomonadota</taxon>
        <taxon>Betaproteobacteria</taxon>
        <taxon>Nitrosomonadales</taxon>
        <taxon>Nitrosomonadaceae</taxon>
        <taxon>Nitrosospira</taxon>
    </lineage>
</organism>
<name>A0A2T5I7D7_9PROT</name>
<evidence type="ECO:0000256" key="6">
    <source>
        <dbReference type="ARBA" id="ARBA00023098"/>
    </source>
</evidence>